<gene>
    <name evidence="2" type="ORF">TeGR_g13108</name>
</gene>
<dbReference type="Proteomes" id="UP001165060">
    <property type="component" value="Unassembled WGS sequence"/>
</dbReference>
<evidence type="ECO:0000313" key="2">
    <source>
        <dbReference type="EMBL" id="GMI31743.1"/>
    </source>
</evidence>
<evidence type="ECO:0000256" key="1">
    <source>
        <dbReference type="SAM" id="Phobius"/>
    </source>
</evidence>
<organism evidence="2 3">
    <name type="scientific">Tetraparma gracilis</name>
    <dbReference type="NCBI Taxonomy" id="2962635"/>
    <lineage>
        <taxon>Eukaryota</taxon>
        <taxon>Sar</taxon>
        <taxon>Stramenopiles</taxon>
        <taxon>Ochrophyta</taxon>
        <taxon>Bolidophyceae</taxon>
        <taxon>Parmales</taxon>
        <taxon>Triparmaceae</taxon>
        <taxon>Tetraparma</taxon>
    </lineage>
</organism>
<comment type="caution">
    <text evidence="2">The sequence shown here is derived from an EMBL/GenBank/DDBJ whole genome shotgun (WGS) entry which is preliminary data.</text>
</comment>
<keyword evidence="1" id="KW-1133">Transmembrane helix</keyword>
<evidence type="ECO:0000313" key="3">
    <source>
        <dbReference type="Proteomes" id="UP001165060"/>
    </source>
</evidence>
<accession>A0ABQ6MRM0</accession>
<proteinExistence type="predicted"/>
<name>A0ABQ6MRM0_9STRA</name>
<dbReference type="EMBL" id="BRYB01000522">
    <property type="protein sequence ID" value="GMI31743.1"/>
    <property type="molecule type" value="Genomic_DNA"/>
</dbReference>
<sequence>MPSPRPLSMEQVQYDDADKPPPACCDKQSACPGCCDMCTGKCNGKKALVSVFILLACFFGLIGVAEMAGLGAWNMLLEALGITDCGWLKSFQDKTVICVEVPPKVVPADSSRRFLRAPSLFSRSLAEPSAEEQSMEFTCSDDASDPVACAAYCNADHIYIKQVFLVEDEDDDRDSWSGRHIQVVTNEQVRSYNFRYALGCDSEEAYLEQDFGVDGENNGFQCGYSEIGYGLYHNVPTNYCGQGGEGCESMKIAGETFWYATMSNLLFGPDLQAAITDVKEGREKPGVVVHSYPKSYDHIVPGCVATYKVDFVIPEDYRNVTIA</sequence>
<protein>
    <submittedName>
        <fullName evidence="2">Uncharacterized protein</fullName>
    </submittedName>
</protein>
<keyword evidence="3" id="KW-1185">Reference proteome</keyword>
<keyword evidence="1" id="KW-0472">Membrane</keyword>
<reference evidence="2 3" key="1">
    <citation type="journal article" date="2023" name="Commun. Biol.">
        <title>Genome analysis of Parmales, the sister group of diatoms, reveals the evolutionary specialization of diatoms from phago-mixotrophs to photoautotrophs.</title>
        <authorList>
            <person name="Ban H."/>
            <person name="Sato S."/>
            <person name="Yoshikawa S."/>
            <person name="Yamada K."/>
            <person name="Nakamura Y."/>
            <person name="Ichinomiya M."/>
            <person name="Sato N."/>
            <person name="Blanc-Mathieu R."/>
            <person name="Endo H."/>
            <person name="Kuwata A."/>
            <person name="Ogata H."/>
        </authorList>
    </citation>
    <scope>NUCLEOTIDE SEQUENCE [LARGE SCALE GENOMIC DNA]</scope>
</reference>
<feature type="transmembrane region" description="Helical" evidence="1">
    <location>
        <begin position="47"/>
        <end position="73"/>
    </location>
</feature>
<keyword evidence="1" id="KW-0812">Transmembrane</keyword>